<sequence>MVPFKAGAEFLLSGTAHPPKAGVRAMEVEAALRFNDGSQWRKTLLIAGERQWKKNLLGAAPTDAKALGPLPLRYEHAFGGVDDKRDKVDKRNPVGRGFAHRGRVEPGQPLPQIERGPRFIVRPTEQPEPAGYGPIPSHWQPRLEEQKGFDLKALEDGHCPYPRNVSASLFNCAPKDQRFPQAFQGGEQLSLRGFFPDHPGAVELELPQPTPEAFLVIDNRWQPLTLQCDTLQVDTDAGELYLVWRVGIPWPVSDPREAWVLVQAPHSQAEHETEPHAEQEVTA</sequence>
<gene>
    <name evidence="3" type="ORF">CAL65_10770</name>
</gene>
<evidence type="ECO:0000313" key="3">
    <source>
        <dbReference type="EMBL" id="RFA36453.1"/>
    </source>
</evidence>
<dbReference type="EMBL" id="NFZW01000009">
    <property type="protein sequence ID" value="RFA36453.1"/>
    <property type="molecule type" value="Genomic_DNA"/>
</dbReference>
<proteinExistence type="predicted"/>
<name>A0A3E0WW94_9GAMM</name>
<feature type="domain" description="DUF2169" evidence="2">
    <location>
        <begin position="1"/>
        <end position="245"/>
    </location>
</feature>
<accession>A0A3E0WW94</accession>
<evidence type="ECO:0000313" key="4">
    <source>
        <dbReference type="Proteomes" id="UP000256763"/>
    </source>
</evidence>
<comment type="caution">
    <text evidence="3">The sequence shown here is derived from an EMBL/GenBank/DDBJ whole genome shotgun (WGS) entry which is preliminary data.</text>
</comment>
<reference evidence="4" key="1">
    <citation type="submission" date="2017-05" db="EMBL/GenBank/DDBJ databases">
        <authorList>
            <person name="Sharma S."/>
            <person name="Sidhu C."/>
            <person name="Pinnaka A.K."/>
        </authorList>
    </citation>
    <scope>NUCLEOTIDE SEQUENCE [LARGE SCALE GENOMIC DNA]</scope>
    <source>
        <strain evidence="4">AK93</strain>
    </source>
</reference>
<evidence type="ECO:0000259" key="2">
    <source>
        <dbReference type="Pfam" id="PF09937"/>
    </source>
</evidence>
<dbReference type="Pfam" id="PF09937">
    <property type="entry name" value="DUF2169"/>
    <property type="match status" value="1"/>
</dbReference>
<evidence type="ECO:0000256" key="1">
    <source>
        <dbReference type="SAM" id="MobiDB-lite"/>
    </source>
</evidence>
<dbReference type="AlphaFoldDB" id="A0A3E0WW94"/>
<dbReference type="Proteomes" id="UP000256763">
    <property type="component" value="Unassembled WGS sequence"/>
</dbReference>
<keyword evidence="4" id="KW-1185">Reference proteome</keyword>
<protein>
    <recommendedName>
        <fullName evidence="2">DUF2169 domain-containing protein</fullName>
    </recommendedName>
</protein>
<organism evidence="3 4">
    <name type="scientific">Alkalilimnicola ehrlichii</name>
    <dbReference type="NCBI Taxonomy" id="351052"/>
    <lineage>
        <taxon>Bacteria</taxon>
        <taxon>Pseudomonadati</taxon>
        <taxon>Pseudomonadota</taxon>
        <taxon>Gammaproteobacteria</taxon>
        <taxon>Chromatiales</taxon>
        <taxon>Ectothiorhodospiraceae</taxon>
        <taxon>Alkalilimnicola</taxon>
    </lineage>
</organism>
<dbReference type="InterPro" id="IPR018683">
    <property type="entry name" value="DUF2169"/>
</dbReference>
<feature type="region of interest" description="Disordered" evidence="1">
    <location>
        <begin position="84"/>
        <end position="114"/>
    </location>
</feature>